<feature type="signal peptide" evidence="1">
    <location>
        <begin position="1"/>
        <end position="20"/>
    </location>
</feature>
<accession>A0A0K2V6Q0</accession>
<reference evidence="2" key="1">
    <citation type="submission" date="2014-05" db="EMBL/GenBank/DDBJ databases">
        <authorList>
            <person name="Chronopoulou M."/>
        </authorList>
    </citation>
    <scope>NUCLEOTIDE SEQUENCE</scope>
    <source>
        <tissue evidence="2">Whole organism</tissue>
    </source>
</reference>
<keyword evidence="1" id="KW-0732">Signal</keyword>
<name>A0A0K2V6Q0_LEPSM</name>
<dbReference type="EMBL" id="HACA01028793">
    <property type="protein sequence ID" value="CDW46154.1"/>
    <property type="molecule type" value="Transcribed_RNA"/>
</dbReference>
<proteinExistence type="predicted"/>
<organism evidence="2">
    <name type="scientific">Lepeophtheirus salmonis</name>
    <name type="common">Salmon louse</name>
    <name type="synonym">Caligus salmonis</name>
    <dbReference type="NCBI Taxonomy" id="72036"/>
    <lineage>
        <taxon>Eukaryota</taxon>
        <taxon>Metazoa</taxon>
        <taxon>Ecdysozoa</taxon>
        <taxon>Arthropoda</taxon>
        <taxon>Crustacea</taxon>
        <taxon>Multicrustacea</taxon>
        <taxon>Hexanauplia</taxon>
        <taxon>Copepoda</taxon>
        <taxon>Siphonostomatoida</taxon>
        <taxon>Caligidae</taxon>
        <taxon>Lepeophtheirus</taxon>
    </lineage>
</organism>
<evidence type="ECO:0000256" key="1">
    <source>
        <dbReference type="SAM" id="SignalP"/>
    </source>
</evidence>
<sequence>MTTRLFITLLFLHLLKFTTPYPNGVPSCSLSHPIGHSLLDYSSQSYSNPKGLPVSFRVVDNLKEEGSFRLFMEGDFIKGYLIRVTENNHDEENIFMNLLNVKNDILTSILAALGASSSTSGDDSKSNPWSVPKGFPPGLEWTTIKDGCIHHNSNFSRGREPEERTYMEFEYKSASKSPVFEAIVVENFNTWWHNIQISKNAEGVYTTQVVVNT</sequence>
<protein>
    <recommendedName>
        <fullName evidence="3">Reelin domain-containing protein</fullName>
    </recommendedName>
</protein>
<feature type="chain" id="PRO_5005489458" description="Reelin domain-containing protein" evidence="1">
    <location>
        <begin position="21"/>
        <end position="213"/>
    </location>
</feature>
<evidence type="ECO:0000313" key="2">
    <source>
        <dbReference type="EMBL" id="CDW46154.1"/>
    </source>
</evidence>
<dbReference type="AlphaFoldDB" id="A0A0K2V6Q0"/>
<evidence type="ECO:0008006" key="3">
    <source>
        <dbReference type="Google" id="ProtNLM"/>
    </source>
</evidence>